<comment type="caution">
    <text evidence="1">The sequence shown here is derived from an EMBL/GenBank/DDBJ whole genome shotgun (WGS) entry which is preliminary data.</text>
</comment>
<keyword evidence="2" id="KW-1185">Reference proteome</keyword>
<sequence>MCADGGIKNVLEGRHFVVNGIAGIHDRDEVGSVLRGNSSMSEAEVGVKAVMESSRETEKWKIEYRRNKEKWQQFEEIGAHLQCGEGELKYSLFSNTVFGDIDRRQDLAPAGNSMMHQRHCNCSSLFCLCIPMTAAPDGTALHPPVDPAMTRAERQIRRTMGEYRALIGTADWDRSERYVDMEKNLATTPPQVIISTNFIVHSACSFYTVGQMDGEGSERWWEKVERYSIAKL</sequence>
<name>A0AAD7A1I9_9AGAR</name>
<organism evidence="1 2">
    <name type="scientific">Mycena albidolilacea</name>
    <dbReference type="NCBI Taxonomy" id="1033008"/>
    <lineage>
        <taxon>Eukaryota</taxon>
        <taxon>Fungi</taxon>
        <taxon>Dikarya</taxon>
        <taxon>Basidiomycota</taxon>
        <taxon>Agaricomycotina</taxon>
        <taxon>Agaricomycetes</taxon>
        <taxon>Agaricomycetidae</taxon>
        <taxon>Agaricales</taxon>
        <taxon>Marasmiineae</taxon>
        <taxon>Mycenaceae</taxon>
        <taxon>Mycena</taxon>
    </lineage>
</organism>
<accession>A0AAD7A1I9</accession>
<gene>
    <name evidence="1" type="ORF">DFH08DRAFT_808470</name>
</gene>
<dbReference type="AlphaFoldDB" id="A0AAD7A1I9"/>
<evidence type="ECO:0000313" key="1">
    <source>
        <dbReference type="EMBL" id="KAJ7347690.1"/>
    </source>
</evidence>
<dbReference type="EMBL" id="JARIHO010000018">
    <property type="protein sequence ID" value="KAJ7347690.1"/>
    <property type="molecule type" value="Genomic_DNA"/>
</dbReference>
<protein>
    <submittedName>
        <fullName evidence="1">Uncharacterized protein</fullName>
    </submittedName>
</protein>
<evidence type="ECO:0000313" key="2">
    <source>
        <dbReference type="Proteomes" id="UP001218218"/>
    </source>
</evidence>
<dbReference type="Proteomes" id="UP001218218">
    <property type="component" value="Unassembled WGS sequence"/>
</dbReference>
<reference evidence="1" key="1">
    <citation type="submission" date="2023-03" db="EMBL/GenBank/DDBJ databases">
        <title>Massive genome expansion in bonnet fungi (Mycena s.s.) driven by repeated elements and novel gene families across ecological guilds.</title>
        <authorList>
            <consortium name="Lawrence Berkeley National Laboratory"/>
            <person name="Harder C.B."/>
            <person name="Miyauchi S."/>
            <person name="Viragh M."/>
            <person name="Kuo A."/>
            <person name="Thoen E."/>
            <person name="Andreopoulos B."/>
            <person name="Lu D."/>
            <person name="Skrede I."/>
            <person name="Drula E."/>
            <person name="Henrissat B."/>
            <person name="Morin E."/>
            <person name="Kohler A."/>
            <person name="Barry K."/>
            <person name="LaButti K."/>
            <person name="Morin E."/>
            <person name="Salamov A."/>
            <person name="Lipzen A."/>
            <person name="Mereny Z."/>
            <person name="Hegedus B."/>
            <person name="Baldrian P."/>
            <person name="Stursova M."/>
            <person name="Weitz H."/>
            <person name="Taylor A."/>
            <person name="Grigoriev I.V."/>
            <person name="Nagy L.G."/>
            <person name="Martin F."/>
            <person name="Kauserud H."/>
        </authorList>
    </citation>
    <scope>NUCLEOTIDE SEQUENCE</scope>
    <source>
        <strain evidence="1">CBHHK002</strain>
    </source>
</reference>
<proteinExistence type="predicted"/>